<accession>A0A3S0APN5</accession>
<dbReference type="Proteomes" id="UP000267585">
    <property type="component" value="Unassembled WGS sequence"/>
</dbReference>
<evidence type="ECO:0000313" key="6">
    <source>
        <dbReference type="Proteomes" id="UP000267585"/>
    </source>
</evidence>
<dbReference type="AlphaFoldDB" id="A0A3S0APN5"/>
<sequence>MRKYNNVVKNVVDNNLCVGCGICEPVCPTDSLKIKLNQDGTYEPYIENNECDETGNCLKVCPFNPFPDEEVRTEDEISDKINIQGDHYGHSKAFGKYHSLHVGYAKTYREEASSGGIATWLLKKMLREKIVDAVITTVEDTSLNNRLFRYKIIDNPEQLDLSSKTKYYPIELSEVLRLSQNKQRNYALIGLPCSIKAIRLAQINDPEKWNHIIFTISIFCGGLKSSFFTEYLASKIGVKPNEITKSQYRVKNIDSSAGDYSFSCTKKGEQNPRILPMKEVGDMWGTGYFKPNACDFCEDLSGELADISLGDAWIPPYNQDGRGNSLIITRTVLAKQLISDGIAEKQLICDVITKNQAFLSQEGNYNHRRKGLSYRLKWAEKDNKIVPPKRTKKVFLENPIKAKIFRLRQRIQNESTFFWKMERNKMESNFEKNISATKKKLMFYTKLDHLFRKKYWIRKLKGK</sequence>
<dbReference type="PROSITE" id="PS00198">
    <property type="entry name" value="4FE4S_FER_1"/>
    <property type="match status" value="1"/>
</dbReference>
<dbReference type="PROSITE" id="PS51379">
    <property type="entry name" value="4FE4S_FER_2"/>
    <property type="match status" value="2"/>
</dbReference>
<dbReference type="GO" id="GO:0046872">
    <property type="term" value="F:metal ion binding"/>
    <property type="evidence" value="ECO:0007669"/>
    <property type="project" value="UniProtKB-KW"/>
</dbReference>
<dbReference type="Pfam" id="PF12838">
    <property type="entry name" value="Fer4_7"/>
    <property type="match status" value="1"/>
</dbReference>
<dbReference type="Gene3D" id="3.30.70.20">
    <property type="match status" value="1"/>
</dbReference>
<proteinExistence type="predicted"/>
<dbReference type="GO" id="GO:0051536">
    <property type="term" value="F:iron-sulfur cluster binding"/>
    <property type="evidence" value="ECO:0007669"/>
    <property type="project" value="UniProtKB-KW"/>
</dbReference>
<name>A0A3S0APN5_9FLAO</name>
<dbReference type="InterPro" id="IPR017900">
    <property type="entry name" value="4Fe4S_Fe_S_CS"/>
</dbReference>
<dbReference type="GO" id="GO:0052592">
    <property type="term" value="F:oxidoreductase activity, acting on CH or CH2 groups, with an iron-sulfur protein as acceptor"/>
    <property type="evidence" value="ECO:0007669"/>
    <property type="project" value="TreeGrafter"/>
</dbReference>
<dbReference type="Pfam" id="PF04432">
    <property type="entry name" value="FrhB_FdhB_C"/>
    <property type="match status" value="1"/>
</dbReference>
<keyword evidence="6" id="KW-1185">Reference proteome</keyword>
<evidence type="ECO:0000256" key="2">
    <source>
        <dbReference type="ARBA" id="ARBA00023004"/>
    </source>
</evidence>
<keyword evidence="1" id="KW-0479">Metal-binding</keyword>
<comment type="caution">
    <text evidence="5">The sequence shown here is derived from an EMBL/GenBank/DDBJ whole genome shotgun (WGS) entry which is preliminary data.</text>
</comment>
<gene>
    <name evidence="5" type="ORF">EHW67_06815</name>
</gene>
<dbReference type="Pfam" id="PF04422">
    <property type="entry name" value="FrhB_FdhB_N"/>
    <property type="match status" value="1"/>
</dbReference>
<dbReference type="InterPro" id="IPR007525">
    <property type="entry name" value="FrhB_FdhB_C"/>
</dbReference>
<dbReference type="EMBL" id="RQPJ01000002">
    <property type="protein sequence ID" value="RTE54868.1"/>
    <property type="molecule type" value="Genomic_DNA"/>
</dbReference>
<evidence type="ECO:0000313" key="5">
    <source>
        <dbReference type="EMBL" id="RTE54868.1"/>
    </source>
</evidence>
<feature type="domain" description="4Fe-4S ferredoxin-type" evidence="4">
    <location>
        <begin position="8"/>
        <end position="37"/>
    </location>
</feature>
<evidence type="ECO:0000259" key="4">
    <source>
        <dbReference type="PROSITE" id="PS51379"/>
    </source>
</evidence>
<feature type="domain" description="4Fe-4S ferredoxin-type" evidence="4">
    <location>
        <begin position="42"/>
        <end position="71"/>
    </location>
</feature>
<dbReference type="InterPro" id="IPR007516">
    <property type="entry name" value="Co_F420_Hydgase/DH_bsu_N"/>
</dbReference>
<keyword evidence="2" id="KW-0408">Iron</keyword>
<dbReference type="PANTHER" id="PTHR31332:SF0">
    <property type="entry name" value="7-HYDROXYMETHYL CHLOROPHYLL A REDUCTASE, CHLOROPLASTIC"/>
    <property type="match status" value="1"/>
</dbReference>
<dbReference type="InterPro" id="IPR017896">
    <property type="entry name" value="4Fe4S_Fe-S-bd"/>
</dbReference>
<protein>
    <submittedName>
        <fullName evidence="5">4Fe-4S dicluster domain-containing protein</fullName>
    </submittedName>
</protein>
<keyword evidence="3" id="KW-0411">Iron-sulfur</keyword>
<dbReference type="RefSeq" id="WP_126161600.1">
    <property type="nucleotide sequence ID" value="NZ_RQPJ01000002.1"/>
</dbReference>
<evidence type="ECO:0000256" key="1">
    <source>
        <dbReference type="ARBA" id="ARBA00022723"/>
    </source>
</evidence>
<dbReference type="InterPro" id="IPR045220">
    <property type="entry name" value="FRHB/FDHB/HCAR-like"/>
</dbReference>
<dbReference type="OrthoDB" id="9813230at2"/>
<organism evidence="5 6">
    <name type="scientific">Arenibacter aquaticus</name>
    <dbReference type="NCBI Taxonomy" id="2489054"/>
    <lineage>
        <taxon>Bacteria</taxon>
        <taxon>Pseudomonadati</taxon>
        <taxon>Bacteroidota</taxon>
        <taxon>Flavobacteriia</taxon>
        <taxon>Flavobacteriales</taxon>
        <taxon>Flavobacteriaceae</taxon>
        <taxon>Arenibacter</taxon>
    </lineage>
</organism>
<evidence type="ECO:0000256" key="3">
    <source>
        <dbReference type="ARBA" id="ARBA00023014"/>
    </source>
</evidence>
<dbReference type="SUPFAM" id="SSF54862">
    <property type="entry name" value="4Fe-4S ferredoxins"/>
    <property type="match status" value="1"/>
</dbReference>
<dbReference type="PANTHER" id="PTHR31332">
    <property type="entry name" value="7-HYDROXYMETHYL CHLOROPHYLL A REDUCTASE, CHLOROPLASTIC"/>
    <property type="match status" value="1"/>
</dbReference>
<reference evidence="5 6" key="1">
    <citation type="submission" date="2018-11" db="EMBL/GenBank/DDBJ databases">
        <title>Arenibacter aquaticus sp.nov., a marine bacterium isolated from surface seawater in the South China Sea.</title>
        <authorList>
            <person name="Guo J."/>
            <person name="Sun J."/>
        </authorList>
    </citation>
    <scope>NUCLEOTIDE SEQUENCE [LARGE SCALE GENOMIC DNA]</scope>
    <source>
        <strain evidence="5 6">GUO666</strain>
    </source>
</reference>